<protein>
    <submittedName>
        <fullName evidence="1">Uncharacterized protein</fullName>
    </submittedName>
</protein>
<sequence length="61" mass="6553">MLVLRGFPMSTAALVTIAIVLTVAVPVLLLAVAGGPNVIFAEHDLPRPTRYSRRAPKEADR</sequence>
<accession>A0A1V3BUY3</accession>
<name>A0A1V3BUY3_9ACTN</name>
<reference evidence="2" key="1">
    <citation type="submission" date="2016-08" db="EMBL/GenBank/DDBJ databases">
        <authorList>
            <person name="Tokovenko B."/>
            <person name="Kalinowski J."/>
        </authorList>
    </citation>
    <scope>NUCLEOTIDE SEQUENCE [LARGE SCALE GENOMIC DNA]</scope>
    <source>
        <strain evidence="2">UTMC102</strain>
    </source>
</reference>
<comment type="caution">
    <text evidence="1">The sequence shown here is derived from an EMBL/GenBank/DDBJ whole genome shotgun (WGS) entry which is preliminary data.</text>
</comment>
<dbReference type="STRING" id="501010.NOSIN_00355"/>
<dbReference type="AlphaFoldDB" id="A0A1V3BUY3"/>
<evidence type="ECO:0000313" key="2">
    <source>
        <dbReference type="Proteomes" id="UP000189004"/>
    </source>
</evidence>
<dbReference type="Proteomes" id="UP000189004">
    <property type="component" value="Unassembled WGS sequence"/>
</dbReference>
<gene>
    <name evidence="1" type="ORF">NOSIN_00355</name>
</gene>
<evidence type="ECO:0000313" key="1">
    <source>
        <dbReference type="EMBL" id="OOC52477.1"/>
    </source>
</evidence>
<dbReference type="EMBL" id="MCOK01000001">
    <property type="protein sequence ID" value="OOC52477.1"/>
    <property type="molecule type" value="Genomic_DNA"/>
</dbReference>
<organism evidence="1 2">
    <name type="scientific">Nocardiopsis sinuspersici</name>
    <dbReference type="NCBI Taxonomy" id="501010"/>
    <lineage>
        <taxon>Bacteria</taxon>
        <taxon>Bacillati</taxon>
        <taxon>Actinomycetota</taxon>
        <taxon>Actinomycetes</taxon>
        <taxon>Streptosporangiales</taxon>
        <taxon>Nocardiopsidaceae</taxon>
        <taxon>Nocardiopsis</taxon>
    </lineage>
</organism>
<keyword evidence="2" id="KW-1185">Reference proteome</keyword>
<proteinExistence type="predicted"/>